<keyword evidence="3" id="KW-1185">Reference proteome</keyword>
<dbReference type="EMBL" id="JBHUME010000015">
    <property type="protein sequence ID" value="MFD2615078.1"/>
    <property type="molecule type" value="Genomic_DNA"/>
</dbReference>
<keyword evidence="2" id="KW-0547">Nucleotide-binding</keyword>
<comment type="caution">
    <text evidence="2">The sequence shown here is derived from an EMBL/GenBank/DDBJ whole genome shotgun (WGS) entry which is preliminary data.</text>
</comment>
<protein>
    <submittedName>
        <fullName evidence="2">DNA/RNA helicase</fullName>
    </submittedName>
</protein>
<proteinExistence type="predicted"/>
<gene>
    <name evidence="2" type="ORF">ACFSUF_21910</name>
</gene>
<keyword evidence="2" id="KW-0347">Helicase</keyword>
<dbReference type="RefSeq" id="WP_377606602.1">
    <property type="nucleotide sequence ID" value="NZ_JBHUME010000015.1"/>
</dbReference>
<accession>A0ABW5PK14</accession>
<dbReference type="GO" id="GO:0004386">
    <property type="term" value="F:helicase activity"/>
    <property type="evidence" value="ECO:0007669"/>
    <property type="project" value="UniProtKB-KW"/>
</dbReference>
<evidence type="ECO:0000256" key="1">
    <source>
        <dbReference type="SAM" id="MobiDB-lite"/>
    </source>
</evidence>
<name>A0ABW5PK14_9BACL</name>
<evidence type="ECO:0000313" key="3">
    <source>
        <dbReference type="Proteomes" id="UP001597541"/>
    </source>
</evidence>
<keyword evidence="2" id="KW-0067">ATP-binding</keyword>
<sequence length="133" mass="14898">MHNAILFEFADELSAHKAYDTLTELDYSAVLHDDAERPSLHLHLHNDDLPSALQIAQSYGARLIEEPHGLSDAAVHNSAYGMDSLLIPAHVVNEDWVDDEQYARADESEVQQRDKELDPTDDSMNFMSGDVHA</sequence>
<feature type="region of interest" description="Disordered" evidence="1">
    <location>
        <begin position="104"/>
        <end position="133"/>
    </location>
</feature>
<evidence type="ECO:0000313" key="2">
    <source>
        <dbReference type="EMBL" id="MFD2615078.1"/>
    </source>
</evidence>
<feature type="compositionally biased region" description="Basic and acidic residues" evidence="1">
    <location>
        <begin position="104"/>
        <end position="118"/>
    </location>
</feature>
<reference evidence="3" key="1">
    <citation type="journal article" date="2019" name="Int. J. Syst. Evol. Microbiol.">
        <title>The Global Catalogue of Microorganisms (GCM) 10K type strain sequencing project: providing services to taxonomists for standard genome sequencing and annotation.</title>
        <authorList>
            <consortium name="The Broad Institute Genomics Platform"/>
            <consortium name="The Broad Institute Genome Sequencing Center for Infectious Disease"/>
            <person name="Wu L."/>
            <person name="Ma J."/>
        </authorList>
    </citation>
    <scope>NUCLEOTIDE SEQUENCE [LARGE SCALE GENOMIC DNA]</scope>
    <source>
        <strain evidence="3">KCTC 3950</strain>
    </source>
</reference>
<organism evidence="2 3">
    <name type="scientific">Paenibacillus gansuensis</name>
    <dbReference type="NCBI Taxonomy" id="306542"/>
    <lineage>
        <taxon>Bacteria</taxon>
        <taxon>Bacillati</taxon>
        <taxon>Bacillota</taxon>
        <taxon>Bacilli</taxon>
        <taxon>Bacillales</taxon>
        <taxon>Paenibacillaceae</taxon>
        <taxon>Paenibacillus</taxon>
    </lineage>
</organism>
<dbReference type="Proteomes" id="UP001597541">
    <property type="component" value="Unassembled WGS sequence"/>
</dbReference>
<keyword evidence="2" id="KW-0378">Hydrolase</keyword>